<dbReference type="Gene3D" id="3.40.390.10">
    <property type="entry name" value="Collagenase (Catalytic Domain)"/>
    <property type="match status" value="1"/>
</dbReference>
<keyword evidence="13" id="KW-0325">Glycoprotein</keyword>
<dbReference type="eggNOG" id="KOG3714">
    <property type="taxonomic scope" value="Eukaryota"/>
</dbReference>
<evidence type="ECO:0000256" key="5">
    <source>
        <dbReference type="ARBA" id="ARBA00022670"/>
    </source>
</evidence>
<feature type="active site" evidence="15">
    <location>
        <position position="153"/>
    </location>
</feature>
<evidence type="ECO:0000256" key="3">
    <source>
        <dbReference type="ARBA" id="ARBA00022525"/>
    </source>
</evidence>
<dbReference type="InterPro" id="IPR000742">
    <property type="entry name" value="EGF"/>
</dbReference>
<evidence type="ECO:0000256" key="11">
    <source>
        <dbReference type="ARBA" id="ARBA00023145"/>
    </source>
</evidence>
<keyword evidence="4" id="KW-0245">EGF-like domain</keyword>
<feature type="binding site" evidence="15">
    <location>
        <position position="162"/>
    </location>
    <ligand>
        <name>Zn(2+)</name>
        <dbReference type="ChEBI" id="CHEBI:29105"/>
        <note>catalytic</note>
    </ligand>
</feature>
<feature type="binding site" evidence="15">
    <location>
        <position position="156"/>
    </location>
    <ligand>
        <name>Zn(2+)</name>
        <dbReference type="ChEBI" id="CHEBI:29105"/>
        <note>catalytic</note>
    </ligand>
</feature>
<dbReference type="STRING" id="1561998.A0A1I7TX13"/>
<comment type="caution">
    <text evidence="15">Lacks conserved residue(s) required for the propagation of feature annotation.</text>
</comment>
<evidence type="ECO:0000256" key="7">
    <source>
        <dbReference type="ARBA" id="ARBA00022729"/>
    </source>
</evidence>
<feature type="chain" id="PRO_5009029856" description="Zinc metalloproteinase" evidence="14 16">
    <location>
        <begin position="20"/>
        <end position="429"/>
    </location>
</feature>
<evidence type="ECO:0000256" key="16">
    <source>
        <dbReference type="RuleBase" id="RU361183"/>
    </source>
</evidence>
<comment type="subcellular location">
    <subcellularLocation>
        <location evidence="2 14">Secreted</location>
    </subcellularLocation>
</comment>
<dbReference type="PANTHER" id="PTHR10127:SF885">
    <property type="entry name" value="ZINC METALLOPROTEINASE NAS-16-RELATED"/>
    <property type="match status" value="1"/>
</dbReference>
<organism evidence="18 19">
    <name type="scientific">Caenorhabditis tropicalis</name>
    <dbReference type="NCBI Taxonomy" id="1561998"/>
    <lineage>
        <taxon>Eukaryota</taxon>
        <taxon>Metazoa</taxon>
        <taxon>Ecdysozoa</taxon>
        <taxon>Nematoda</taxon>
        <taxon>Chromadorea</taxon>
        <taxon>Rhabditida</taxon>
        <taxon>Rhabditina</taxon>
        <taxon>Rhabditomorpha</taxon>
        <taxon>Rhabditoidea</taxon>
        <taxon>Rhabditidae</taxon>
        <taxon>Peloderinae</taxon>
        <taxon>Caenorhabditis</taxon>
    </lineage>
</organism>
<dbReference type="GO" id="GO:0004222">
    <property type="term" value="F:metalloendopeptidase activity"/>
    <property type="evidence" value="ECO:0007669"/>
    <property type="project" value="UniProtKB-UniRule"/>
</dbReference>
<evidence type="ECO:0000256" key="1">
    <source>
        <dbReference type="ARBA" id="ARBA00002657"/>
    </source>
</evidence>
<keyword evidence="18" id="KW-1185">Reference proteome</keyword>
<dbReference type="InterPro" id="IPR006026">
    <property type="entry name" value="Peptidase_Metallo"/>
</dbReference>
<dbReference type="WBParaSite" id="Csp11.Scaffold629.g12648.t1">
    <property type="protein sequence ID" value="Csp11.Scaffold629.g12648.t1"/>
    <property type="gene ID" value="Csp11.Scaffold629.g12648"/>
</dbReference>
<dbReference type="FunFam" id="3.40.390.10:FF:000105">
    <property type="entry name" value="Zinc metalloproteinase nas-16"/>
    <property type="match status" value="1"/>
</dbReference>
<dbReference type="GO" id="GO:0018996">
    <property type="term" value="P:molting cycle, collagen and cuticulin-based cuticle"/>
    <property type="evidence" value="ECO:0007669"/>
    <property type="project" value="InterPro"/>
</dbReference>
<evidence type="ECO:0000313" key="19">
    <source>
        <dbReference type="WBParaSite" id="Csp11.Scaffold629.g12648.t1"/>
    </source>
</evidence>
<dbReference type="Pfam" id="PF01400">
    <property type="entry name" value="Astacin"/>
    <property type="match status" value="1"/>
</dbReference>
<evidence type="ECO:0000259" key="17">
    <source>
        <dbReference type="PROSITE" id="PS51864"/>
    </source>
</evidence>
<dbReference type="GO" id="GO:0008270">
    <property type="term" value="F:zinc ion binding"/>
    <property type="evidence" value="ECO:0007669"/>
    <property type="project" value="UniProtKB-UniRule"/>
</dbReference>
<comment type="cofactor">
    <cofactor evidence="15 16">
        <name>Zn(2+)</name>
        <dbReference type="ChEBI" id="CHEBI:29105"/>
    </cofactor>
    <text evidence="15 16">Binds 1 zinc ion per subunit.</text>
</comment>
<evidence type="ECO:0000256" key="6">
    <source>
        <dbReference type="ARBA" id="ARBA00022723"/>
    </source>
</evidence>
<reference evidence="19" key="1">
    <citation type="submission" date="2016-11" db="UniProtKB">
        <authorList>
            <consortium name="WormBaseParasite"/>
        </authorList>
    </citation>
    <scope>IDENTIFICATION</scope>
</reference>
<evidence type="ECO:0000256" key="4">
    <source>
        <dbReference type="ARBA" id="ARBA00022536"/>
    </source>
</evidence>
<dbReference type="CDD" id="cd04280">
    <property type="entry name" value="ZnMc_astacin_like"/>
    <property type="match status" value="1"/>
</dbReference>
<evidence type="ECO:0000313" key="18">
    <source>
        <dbReference type="Proteomes" id="UP000095282"/>
    </source>
</evidence>
<evidence type="ECO:0000256" key="8">
    <source>
        <dbReference type="ARBA" id="ARBA00022801"/>
    </source>
</evidence>
<dbReference type="GO" id="GO:0006508">
    <property type="term" value="P:proteolysis"/>
    <property type="evidence" value="ECO:0007669"/>
    <property type="project" value="UniProtKB-KW"/>
</dbReference>
<evidence type="ECO:0000256" key="12">
    <source>
        <dbReference type="ARBA" id="ARBA00023157"/>
    </source>
</evidence>
<dbReference type="InterPro" id="IPR034035">
    <property type="entry name" value="Astacin-like_dom"/>
</dbReference>
<keyword evidence="3 14" id="KW-0964">Secreted</keyword>
<dbReference type="PRINTS" id="PR00480">
    <property type="entry name" value="ASTACIN"/>
</dbReference>
<evidence type="ECO:0000256" key="13">
    <source>
        <dbReference type="ARBA" id="ARBA00023180"/>
    </source>
</evidence>
<sequence>MIPRLSFLLLLSFVVLIAGSVIRNDVDEVESNKGNVGVIEGDIMLSDAQREMISAAGKRVKRQITKIWKKWPNGKVYYYFEPSFTDLKKQLMATAMTYISSQTCITFEQSTTASNRLKFLNDGGCASYVGMLGGEQALWFGDGCAIFGTAVHEIMHSLGIFHTHSRSDRDDYLAVSLTNVPEEMLVNLDKETTATTYNAVPFEYGSTMLYRYNTWTDGTLVPKQQQFEKTMGLRRVSFYDMAAINAHYQCRCSNNLSCKNGGYTNPSNCSECVCPTGFAGQLCDGPPTNSIKLTAQNYWQGYWVTCGYNQVLLTTNFYMAYIIINAPADKTIEVRVVEMTNFTCSYGCNYNGVELKVMGDPRVTNPIFCCKDDPNVLNTIYSSKQNPLPIVLHQRYGNSKVAIHYRYVDTPLSSNPKTTNGYDNYQYYA</sequence>
<protein>
    <recommendedName>
        <fullName evidence="14">Zinc metalloproteinase</fullName>
    </recommendedName>
</protein>
<dbReference type="PIRSF" id="PIRSF036365">
    <property type="entry name" value="Astacin_nematoda"/>
    <property type="match status" value="1"/>
</dbReference>
<dbReference type="InterPro" id="IPR024079">
    <property type="entry name" value="MetalloPept_cat_dom_sf"/>
</dbReference>
<keyword evidence="6 15" id="KW-0479">Metal-binding</keyword>
<dbReference type="InterPro" id="IPR017050">
    <property type="entry name" value="Metallopeptidase_nem"/>
</dbReference>
<keyword evidence="11" id="KW-0865">Zymogen</keyword>
<dbReference type="SMART" id="SM00235">
    <property type="entry name" value="ZnMc"/>
    <property type="match status" value="1"/>
</dbReference>
<keyword evidence="7 14" id="KW-0732">Signal</keyword>
<feature type="signal peptide" evidence="14 16">
    <location>
        <begin position="1"/>
        <end position="19"/>
    </location>
</feature>
<evidence type="ECO:0000256" key="2">
    <source>
        <dbReference type="ARBA" id="ARBA00004613"/>
    </source>
</evidence>
<keyword evidence="9 15" id="KW-0862">Zinc</keyword>
<keyword evidence="8 15" id="KW-0378">Hydrolase</keyword>
<keyword evidence="12" id="KW-1015">Disulfide bond</keyword>
<dbReference type="Proteomes" id="UP000095282">
    <property type="component" value="Unplaced"/>
</dbReference>
<feature type="domain" description="Peptidase M12A" evidence="17">
    <location>
        <begin position="62"/>
        <end position="253"/>
    </location>
</feature>
<dbReference type="GO" id="GO:0005576">
    <property type="term" value="C:extracellular region"/>
    <property type="evidence" value="ECO:0007669"/>
    <property type="project" value="UniProtKB-SubCell"/>
</dbReference>
<evidence type="ECO:0000256" key="14">
    <source>
        <dbReference type="PIRNR" id="PIRNR036365"/>
    </source>
</evidence>
<evidence type="ECO:0000256" key="10">
    <source>
        <dbReference type="ARBA" id="ARBA00023049"/>
    </source>
</evidence>
<dbReference type="SUPFAM" id="SSF55486">
    <property type="entry name" value="Metalloproteases ('zincins'), catalytic domain"/>
    <property type="match status" value="1"/>
</dbReference>
<comment type="function">
    <text evidence="1">Metalloprotease.</text>
</comment>
<keyword evidence="10 15" id="KW-0482">Metalloprotease</keyword>
<accession>A0A1I7TX13</accession>
<dbReference type="AlphaFoldDB" id="A0A1I7TX13"/>
<dbReference type="PROSITE" id="PS01186">
    <property type="entry name" value="EGF_2"/>
    <property type="match status" value="1"/>
</dbReference>
<proteinExistence type="predicted"/>
<dbReference type="PANTHER" id="PTHR10127">
    <property type="entry name" value="DISCOIDIN, CUB, EGF, LAMININ , AND ZINC METALLOPROTEASE DOMAIN CONTAINING"/>
    <property type="match status" value="1"/>
</dbReference>
<name>A0A1I7TX13_9PELO</name>
<feature type="binding site" evidence="15">
    <location>
        <position position="152"/>
    </location>
    <ligand>
        <name>Zn(2+)</name>
        <dbReference type="ChEBI" id="CHEBI:29105"/>
        <note>catalytic</note>
    </ligand>
</feature>
<dbReference type="PROSITE" id="PS51864">
    <property type="entry name" value="ASTACIN"/>
    <property type="match status" value="1"/>
</dbReference>
<evidence type="ECO:0000256" key="9">
    <source>
        <dbReference type="ARBA" id="ARBA00022833"/>
    </source>
</evidence>
<evidence type="ECO:0000256" key="15">
    <source>
        <dbReference type="PROSITE-ProRule" id="PRU01211"/>
    </source>
</evidence>
<dbReference type="InterPro" id="IPR001506">
    <property type="entry name" value="Peptidase_M12A"/>
</dbReference>
<keyword evidence="5 15" id="KW-0645">Protease</keyword>